<evidence type="ECO:0000259" key="3">
    <source>
        <dbReference type="PROSITE" id="PS50234"/>
    </source>
</evidence>
<keyword evidence="2" id="KW-0812">Transmembrane</keyword>
<dbReference type="HOGENOM" id="CLU_275308_0_0_5"/>
<keyword evidence="2" id="KW-1133">Transmembrane helix</keyword>
<reference evidence="4 5" key="1">
    <citation type="journal article" date="2012" name="J. Bacteriol.">
        <title>Complete genome sequence of Pelagibacterium halotolerans B2T.</title>
        <authorList>
            <person name="Huo Y.Y."/>
            <person name="Cheng H."/>
            <person name="Han X.F."/>
            <person name="Jiang X.W."/>
            <person name="Sun C."/>
            <person name="Zhang X.Q."/>
            <person name="Zhu X.F."/>
            <person name="Liu Y.F."/>
            <person name="Li P.F."/>
            <person name="Ni P.X."/>
            <person name="Wu M."/>
        </authorList>
    </citation>
    <scope>NUCLEOTIDE SEQUENCE [LARGE SCALE GENOMIC DNA]</scope>
    <source>
        <strain evidence="5">DSM 22347 / JCM 15775 / CGMCC 1.7692 / B2</strain>
    </source>
</reference>
<dbReference type="InterPro" id="IPR002035">
    <property type="entry name" value="VWF_A"/>
</dbReference>
<feature type="transmembrane region" description="Helical" evidence="2">
    <location>
        <begin position="6"/>
        <end position="23"/>
    </location>
</feature>
<organism evidence="4 5">
    <name type="scientific">Pelagibacterium halotolerans (strain DSM 22347 / JCM 15775 / CGMCC 1.7692 / B2)</name>
    <dbReference type="NCBI Taxonomy" id="1082931"/>
    <lineage>
        <taxon>Bacteria</taxon>
        <taxon>Pseudomonadati</taxon>
        <taxon>Pseudomonadota</taxon>
        <taxon>Alphaproteobacteria</taxon>
        <taxon>Hyphomicrobiales</taxon>
        <taxon>Devosiaceae</taxon>
        <taxon>Pelagibacterium</taxon>
    </lineage>
</organism>
<dbReference type="SMART" id="SM00327">
    <property type="entry name" value="VWA"/>
    <property type="match status" value="1"/>
</dbReference>
<feature type="transmembrane region" description="Helical" evidence="2">
    <location>
        <begin position="1362"/>
        <end position="1379"/>
    </location>
</feature>
<dbReference type="SUPFAM" id="SSF52317">
    <property type="entry name" value="Class I glutamine amidotransferase-like"/>
    <property type="match status" value="1"/>
</dbReference>
<dbReference type="InterPro" id="IPR036465">
    <property type="entry name" value="vWFA_dom_sf"/>
</dbReference>
<proteinExistence type="predicted"/>
<keyword evidence="2" id="KW-0472">Membrane</keyword>
<dbReference type="PANTHER" id="PTHR37947:SF2">
    <property type="entry name" value="VON WILLEBRAND FACTOR TYPE A"/>
    <property type="match status" value="1"/>
</dbReference>
<evidence type="ECO:0000313" key="4">
    <source>
        <dbReference type="EMBL" id="AEQ52082.1"/>
    </source>
</evidence>
<dbReference type="PANTHER" id="PTHR37947">
    <property type="entry name" value="BLL2462 PROTEIN"/>
    <property type="match status" value="1"/>
</dbReference>
<dbReference type="InterPro" id="IPR029062">
    <property type="entry name" value="Class_I_gatase-like"/>
</dbReference>
<dbReference type="eggNOG" id="COG5426">
    <property type="taxonomic scope" value="Bacteria"/>
</dbReference>
<dbReference type="Gene3D" id="3.40.50.880">
    <property type="match status" value="2"/>
</dbReference>
<protein>
    <recommendedName>
        <fullName evidence="3">VWFA domain-containing protein</fullName>
    </recommendedName>
</protein>
<evidence type="ECO:0000256" key="1">
    <source>
        <dbReference type="SAM" id="MobiDB-lite"/>
    </source>
</evidence>
<dbReference type="STRING" id="1082931.KKY_2072"/>
<feature type="domain" description="VWFA" evidence="3">
    <location>
        <begin position="945"/>
        <end position="1115"/>
    </location>
</feature>
<dbReference type="KEGG" id="phl:KKY_2072"/>
<feature type="transmembrane region" description="Helical" evidence="2">
    <location>
        <begin position="57"/>
        <end position="80"/>
    </location>
</feature>
<gene>
    <name evidence="4" type="ordered locus">KKY_2072</name>
</gene>
<sequence>MIGFAAPLFAILALAAGFVWFLHSRREYRQVVPSLTLWRQLQTHGGLKPKARLIPPITVPLLLQLLAVALFTFALTQPFWGNRAVPDHMIVVIDTGAGMRNGTDGETAFETARAEVLAGLGNSQPSPEKLSLIAAGPRPGYVAARWAWTSDALGRALDEVSLTDGISDWHETARLIPGIARTDEATEVLFVSHQSAPQHFVDAIGDIALSEHIVAAGSGNSGISGTLTLKDAAANIWTLGGEAVLSGDRESLSLTVQYSAESGRTPLDWATIALDRSDAENGIIAFSQDIELPGPGIVTAFVPADANPRDNRLRFIADPENETLDILYVGDGEQPLLRALNAVPGVRIFQDSALGEPADAFGLVIVEGDQATTAPATNSIIIETGGAPLADADPDDWTTDHPLARDIDWSSIEITEAHTLAANPDAATLLSTGGSPLITAEATETGRHIRIGFDPRQSNWPETSSMPIFVANLIDWLGRKPGATPPASCTVGMVCRIDARLLGQPLINLEAPGTASARVPQGDFVPHEVGLFRVGQGALTRLLAVNSAPQQQALPGPQGSNPVDWPQSWALWLLAAGLFVVFAEGALTARKQGWLPRLSLLRLTTLALLVAAIANLPWPWPVSQANVVVVTAQPDTLQEIAAGGLGSPEIGGLATGPAASIIADLGTSGPAAPNVLRLTHTRRSLELAAAMIPPDRDGYLVLAGDSASDPALERALAERGIIVDYLETPPLEEGEVFVGRLDVPEQVLSGEAIPLTALVHSADVQTVNMEIVSNGDAIASQDIDLAAGQNRVEAVLPDIESGENLVEFRLAATDAHPQNDAIGQVLSTAPVRPVAIISADPAHGEAFRGLLEDQGLEAVVFEPRRAPYYLKDWLGFGDIVLLDTPALSLTTLQQSLIETAVEDYGMGLLILGGPNSFGPGGYFGTPLEALSPLSSRVPQDAPEVVMVFVLDRSGSMQQPVGEGNRLDVAKSATMAATELLNPQSRVGIIAFDAEARALLPLTRLTDAPDAVQSALEGFDPGGGTAIYPGLLEALEMLEGIDAAAKHIVVMTDGLSQPGDFPGIVGRLRAEGVTVSAVAIGQGADTTVARTIADLGGGAAHVTADFEALPSILSQEAMLLASPVKEGPTQPIWQDRSANFLQALPAQLPPLAGFVGTTAKPDAELVATTTDDEGRDMPVLAFWRYGNGMVMALTTDATGPWSDAWQRLPQYGALWNDILLQFQPTTPRPGLTLTTASDGDYLDLRVSALDEDGLPLTGRSLVATIEPPQNRDAETTALTEVRPGLYEGRRVLDAVGRYGLSIDQGENAEPIQTSYYHSYDTRYDFSRNGGAQALARATGGMAITPEEISTLGAGLSLAWLHNWPVWALMAFAVFLIDLGLRYRRFSARRKTGPEPTRHQPSRQGATTS</sequence>
<dbReference type="Pfam" id="PF13519">
    <property type="entry name" value="VWA_2"/>
    <property type="match status" value="1"/>
</dbReference>
<dbReference type="RefSeq" id="WP_014131231.1">
    <property type="nucleotide sequence ID" value="NC_016078.1"/>
</dbReference>
<feature type="region of interest" description="Disordered" evidence="1">
    <location>
        <begin position="1387"/>
        <end position="1407"/>
    </location>
</feature>
<name>G4RGP3_PELHB</name>
<keyword evidence="5" id="KW-1185">Reference proteome</keyword>
<dbReference type="Proteomes" id="UP000008850">
    <property type="component" value="Chromosome"/>
</dbReference>
<dbReference type="eggNOG" id="COG2304">
    <property type="taxonomic scope" value="Bacteria"/>
</dbReference>
<dbReference type="PROSITE" id="PS50234">
    <property type="entry name" value="VWFA"/>
    <property type="match status" value="1"/>
</dbReference>
<evidence type="ECO:0000256" key="2">
    <source>
        <dbReference type="SAM" id="Phobius"/>
    </source>
</evidence>
<dbReference type="Gene3D" id="3.40.50.410">
    <property type="entry name" value="von Willebrand factor, type A domain"/>
    <property type="match status" value="1"/>
</dbReference>
<accession>G4RGP3</accession>
<evidence type="ECO:0000313" key="5">
    <source>
        <dbReference type="Proteomes" id="UP000008850"/>
    </source>
</evidence>
<dbReference type="SUPFAM" id="SSF53300">
    <property type="entry name" value="vWA-like"/>
    <property type="match status" value="1"/>
</dbReference>
<dbReference type="EMBL" id="CP003075">
    <property type="protein sequence ID" value="AEQ52082.1"/>
    <property type="molecule type" value="Genomic_DNA"/>
</dbReference>